<keyword evidence="1" id="KW-0808">Transferase</keyword>
<gene>
    <name evidence="9" type="ORF">PHPALM_9056</name>
</gene>
<keyword evidence="5" id="KW-0378">Hydrolase</keyword>
<proteinExistence type="predicted"/>
<evidence type="ECO:0000259" key="8">
    <source>
        <dbReference type="Pfam" id="PF17917"/>
    </source>
</evidence>
<dbReference type="InterPro" id="IPR043502">
    <property type="entry name" value="DNA/RNA_pol_sf"/>
</dbReference>
<comment type="caution">
    <text evidence="9">The sequence shown here is derived from an EMBL/GenBank/DDBJ whole genome shotgun (WGS) entry which is preliminary data.</text>
</comment>
<protein>
    <recommendedName>
        <fullName evidence="8">Reverse transcriptase RNase H-like domain-containing protein</fullName>
    </recommendedName>
</protein>
<dbReference type="AlphaFoldDB" id="A0A2P4Y8A0"/>
<feature type="region of interest" description="Disordered" evidence="7">
    <location>
        <begin position="263"/>
        <end position="283"/>
    </location>
</feature>
<evidence type="ECO:0000313" key="9">
    <source>
        <dbReference type="EMBL" id="POM74032.1"/>
    </source>
</evidence>
<evidence type="ECO:0000256" key="1">
    <source>
        <dbReference type="ARBA" id="ARBA00022679"/>
    </source>
</evidence>
<dbReference type="GO" id="GO:0003964">
    <property type="term" value="F:RNA-directed DNA polymerase activity"/>
    <property type="evidence" value="ECO:0007669"/>
    <property type="project" value="UniProtKB-KW"/>
</dbReference>
<evidence type="ECO:0000256" key="6">
    <source>
        <dbReference type="ARBA" id="ARBA00022918"/>
    </source>
</evidence>
<reference evidence="9 10" key="1">
    <citation type="journal article" date="2017" name="Genome Biol. Evol.">
        <title>Phytophthora megakarya and P. palmivora, closely related causal agents of cacao black pod rot, underwent increases in genome sizes and gene numbers by different mechanisms.</title>
        <authorList>
            <person name="Ali S.S."/>
            <person name="Shao J."/>
            <person name="Lary D.J."/>
            <person name="Kronmiller B."/>
            <person name="Shen D."/>
            <person name="Strem M.D."/>
            <person name="Amoako-Attah I."/>
            <person name="Akrofi A.Y."/>
            <person name="Begoude B.A."/>
            <person name="Ten Hoopen G.M."/>
            <person name="Coulibaly K."/>
            <person name="Kebe B.I."/>
            <person name="Melnick R.L."/>
            <person name="Guiltinan M.J."/>
            <person name="Tyler B.M."/>
            <person name="Meinhardt L.W."/>
            <person name="Bailey B.A."/>
        </authorList>
    </citation>
    <scope>NUCLEOTIDE SEQUENCE [LARGE SCALE GENOMIC DNA]</scope>
    <source>
        <strain evidence="10">sbr112.9</strain>
    </source>
</reference>
<dbReference type="PANTHER" id="PTHR34072">
    <property type="entry name" value="ENZYMATIC POLYPROTEIN-RELATED"/>
    <property type="match status" value="1"/>
</dbReference>
<dbReference type="Proteomes" id="UP000237271">
    <property type="component" value="Unassembled WGS sequence"/>
</dbReference>
<evidence type="ECO:0000313" key="10">
    <source>
        <dbReference type="Proteomes" id="UP000237271"/>
    </source>
</evidence>
<evidence type="ECO:0000256" key="2">
    <source>
        <dbReference type="ARBA" id="ARBA00022695"/>
    </source>
</evidence>
<dbReference type="EMBL" id="NCKW01004945">
    <property type="protein sequence ID" value="POM74032.1"/>
    <property type="molecule type" value="Genomic_DNA"/>
</dbReference>
<dbReference type="GO" id="GO:0004519">
    <property type="term" value="F:endonuclease activity"/>
    <property type="evidence" value="ECO:0007669"/>
    <property type="project" value="UniProtKB-KW"/>
</dbReference>
<organism evidence="9 10">
    <name type="scientific">Phytophthora palmivora</name>
    <dbReference type="NCBI Taxonomy" id="4796"/>
    <lineage>
        <taxon>Eukaryota</taxon>
        <taxon>Sar</taxon>
        <taxon>Stramenopiles</taxon>
        <taxon>Oomycota</taxon>
        <taxon>Peronosporomycetes</taxon>
        <taxon>Peronosporales</taxon>
        <taxon>Peronosporaceae</taxon>
        <taxon>Phytophthora</taxon>
    </lineage>
</organism>
<accession>A0A2P4Y8A0</accession>
<evidence type="ECO:0000256" key="7">
    <source>
        <dbReference type="SAM" id="MobiDB-lite"/>
    </source>
</evidence>
<keyword evidence="2" id="KW-0548">Nucleotidyltransferase</keyword>
<dbReference type="OrthoDB" id="121795at2759"/>
<evidence type="ECO:0000256" key="4">
    <source>
        <dbReference type="ARBA" id="ARBA00022759"/>
    </source>
</evidence>
<keyword evidence="3" id="KW-0540">Nuclease</keyword>
<keyword evidence="10" id="KW-1185">Reference proteome</keyword>
<dbReference type="InterPro" id="IPR041373">
    <property type="entry name" value="RT_RNaseH"/>
</dbReference>
<keyword evidence="6" id="KW-0695">RNA-directed DNA polymerase</keyword>
<dbReference type="PANTHER" id="PTHR34072:SF56">
    <property type="entry name" value="REVERSE TRANSCRIPTASE_RETROTRANSPOSON-DERIVED PROTEIN RNASE H-LIKE DOMAIN-CONTAINING PROTEIN"/>
    <property type="match status" value="1"/>
</dbReference>
<dbReference type="Pfam" id="PF17917">
    <property type="entry name" value="RT_RNaseH"/>
    <property type="match status" value="1"/>
</dbReference>
<dbReference type="GO" id="GO:0016787">
    <property type="term" value="F:hydrolase activity"/>
    <property type="evidence" value="ECO:0007669"/>
    <property type="project" value="UniProtKB-KW"/>
</dbReference>
<feature type="domain" description="Reverse transcriptase RNase H-like" evidence="8">
    <location>
        <begin position="113"/>
        <end position="218"/>
    </location>
</feature>
<name>A0A2P4Y8A0_9STRA</name>
<keyword evidence="4" id="KW-0255">Endonuclease</keyword>
<evidence type="ECO:0000256" key="5">
    <source>
        <dbReference type="ARBA" id="ARBA00022801"/>
    </source>
</evidence>
<evidence type="ECO:0000256" key="3">
    <source>
        <dbReference type="ARBA" id="ARBA00022722"/>
    </source>
</evidence>
<sequence>MENCFDSLLYHYSDISIDDSLLFAEDVDTYLTKSMAYPTTAGQLHQFLCATNRVRDSIVDYARAVHPLQQRLDLVLKRVAAGISIQLSQSEREVFDHVKDRLLYPMPRHDLSDASDTGFAVLITQVISYDPKVPITRQQHNLLTCLSGTFSGAQLNWTVIEKEAYPIVVAYDKLDYLLLRARLFRLFCDHRNHIDVFAPHTSVKKHIKGKLLRWALQVMSCRYTIEHVGGVSQRLDRHVVAVGSSANHHYQVERTDTEERQNTANFNNGAGITSSTTARPTTGFTWPTLEEFRTVQRQDQAPTGDVRDKNDVLRVDQRLRVPRDCSDLTQRLGNRSRRG</sequence>
<dbReference type="SUPFAM" id="SSF56672">
    <property type="entry name" value="DNA/RNA polymerases"/>
    <property type="match status" value="1"/>
</dbReference>